<dbReference type="EMBL" id="WTXG01000001">
    <property type="protein sequence ID" value="KAI0308005.1"/>
    <property type="molecule type" value="Genomic_DNA"/>
</dbReference>
<accession>A0AAD4MDF1</accession>
<keyword evidence="4 9" id="KW-0698">rRNA processing</keyword>
<organism evidence="11 12">
    <name type="scientific">Multifurca ochricompacta</name>
    <dbReference type="NCBI Taxonomy" id="376703"/>
    <lineage>
        <taxon>Eukaryota</taxon>
        <taxon>Fungi</taxon>
        <taxon>Dikarya</taxon>
        <taxon>Basidiomycota</taxon>
        <taxon>Agaricomycotina</taxon>
        <taxon>Agaricomycetes</taxon>
        <taxon>Russulales</taxon>
        <taxon>Russulaceae</taxon>
        <taxon>Multifurca</taxon>
    </lineage>
</organism>
<comment type="function">
    <text evidence="8 9">Component of the 90S pre-ribosome involved in the maturation of rRNAs. Required for early cleavages of the pre-RNAs in the 40S ribosomal subunit maturation pathway.</text>
</comment>
<keyword evidence="5" id="KW-0175">Coiled coil</keyword>
<dbReference type="Pfam" id="PF06102">
    <property type="entry name" value="RRP36"/>
    <property type="match status" value="1"/>
</dbReference>
<protein>
    <recommendedName>
        <fullName evidence="9">rRNA biogenesis protein RRP36</fullName>
    </recommendedName>
</protein>
<dbReference type="GO" id="GO:0030686">
    <property type="term" value="C:90S preribosome"/>
    <property type="evidence" value="ECO:0007669"/>
    <property type="project" value="TreeGrafter"/>
</dbReference>
<evidence type="ECO:0000256" key="1">
    <source>
        <dbReference type="ARBA" id="ARBA00004604"/>
    </source>
</evidence>
<feature type="compositionally biased region" description="Basic and acidic residues" evidence="10">
    <location>
        <begin position="51"/>
        <end position="65"/>
    </location>
</feature>
<keyword evidence="3 9" id="KW-0690">Ribosome biogenesis</keyword>
<evidence type="ECO:0000256" key="3">
    <source>
        <dbReference type="ARBA" id="ARBA00022517"/>
    </source>
</evidence>
<evidence type="ECO:0000313" key="12">
    <source>
        <dbReference type="Proteomes" id="UP001203297"/>
    </source>
</evidence>
<dbReference type="GO" id="GO:0005730">
    <property type="term" value="C:nucleolus"/>
    <property type="evidence" value="ECO:0007669"/>
    <property type="project" value="UniProtKB-SubCell"/>
</dbReference>
<evidence type="ECO:0000313" key="11">
    <source>
        <dbReference type="EMBL" id="KAI0308005.1"/>
    </source>
</evidence>
<sequence>MQDEFSSFSFGALRKAQQTLNRIHSESSSGKEYDNSYSVEDQRSGGATGKEIPRKDDLHLNESKEGTVFTSRKSKNAPIEITSKRPVSRRRTVVEIEKLEVRDPRFSQLSGEFDATKFQNHYSFLSDMHQGELRMLRENLNRARKLLASSPRDLFPERVAEVERLALAVKRAESSVSRDKREKVEYEALSVVAKDEREKQQKGKKAYWLKNAEKKKLLIKARFDAMTAQGGTRALKKVIEKKRRKLSQKETKSRPSLKKLGRP</sequence>
<evidence type="ECO:0000256" key="4">
    <source>
        <dbReference type="ARBA" id="ARBA00022552"/>
    </source>
</evidence>
<dbReference type="Proteomes" id="UP001203297">
    <property type="component" value="Unassembled WGS sequence"/>
</dbReference>
<dbReference type="PANTHER" id="PTHR21738">
    <property type="entry name" value="RIBOSOMAL RNA PROCESSING PROTEIN 36 HOMOLOG"/>
    <property type="match status" value="1"/>
</dbReference>
<name>A0AAD4MDF1_9AGAM</name>
<evidence type="ECO:0000256" key="10">
    <source>
        <dbReference type="SAM" id="MobiDB-lite"/>
    </source>
</evidence>
<feature type="region of interest" description="Disordered" evidence="10">
    <location>
        <begin position="19"/>
        <end position="74"/>
    </location>
</feature>
<gene>
    <name evidence="11" type="ORF">B0F90DRAFT_104208</name>
</gene>
<evidence type="ECO:0000256" key="8">
    <source>
        <dbReference type="ARBA" id="ARBA00025053"/>
    </source>
</evidence>
<keyword evidence="6 9" id="KW-0539">Nucleus</keyword>
<evidence type="ECO:0000256" key="9">
    <source>
        <dbReference type="RuleBase" id="RU368027"/>
    </source>
</evidence>
<comment type="subunit">
    <text evidence="9">Associates with 90S and pre-40S pre-ribosomal particles.</text>
</comment>
<comment type="caution">
    <text evidence="11">The sequence shown here is derived from an EMBL/GenBank/DDBJ whole genome shotgun (WGS) entry which is preliminary data.</text>
</comment>
<evidence type="ECO:0000256" key="2">
    <source>
        <dbReference type="ARBA" id="ARBA00009418"/>
    </source>
</evidence>
<keyword evidence="12" id="KW-1185">Reference proteome</keyword>
<comment type="subcellular location">
    <subcellularLocation>
        <location evidence="1 9">Nucleus</location>
        <location evidence="1 9">Nucleolus</location>
    </subcellularLocation>
</comment>
<dbReference type="PANTHER" id="PTHR21738:SF0">
    <property type="entry name" value="RIBOSOMAL RNA PROCESSING PROTEIN 36 HOMOLOG"/>
    <property type="match status" value="1"/>
</dbReference>
<evidence type="ECO:0000256" key="5">
    <source>
        <dbReference type="ARBA" id="ARBA00023054"/>
    </source>
</evidence>
<evidence type="ECO:0000256" key="6">
    <source>
        <dbReference type="ARBA" id="ARBA00023242"/>
    </source>
</evidence>
<evidence type="ECO:0000256" key="7">
    <source>
        <dbReference type="ARBA" id="ARBA00023274"/>
    </source>
</evidence>
<dbReference type="InterPro" id="IPR009292">
    <property type="entry name" value="RRP36"/>
</dbReference>
<feature type="region of interest" description="Disordered" evidence="10">
    <location>
        <begin position="239"/>
        <end position="263"/>
    </location>
</feature>
<comment type="similarity">
    <text evidence="2 9">Belongs to the RRP36 family.</text>
</comment>
<feature type="compositionally biased region" description="Basic and acidic residues" evidence="10">
    <location>
        <begin position="23"/>
        <end position="34"/>
    </location>
</feature>
<reference evidence="11" key="1">
    <citation type="journal article" date="2022" name="New Phytol.">
        <title>Evolutionary transition to the ectomycorrhizal habit in the genomes of a hyperdiverse lineage of mushroom-forming fungi.</title>
        <authorList>
            <person name="Looney B."/>
            <person name="Miyauchi S."/>
            <person name="Morin E."/>
            <person name="Drula E."/>
            <person name="Courty P.E."/>
            <person name="Kohler A."/>
            <person name="Kuo A."/>
            <person name="LaButti K."/>
            <person name="Pangilinan J."/>
            <person name="Lipzen A."/>
            <person name="Riley R."/>
            <person name="Andreopoulos W."/>
            <person name="He G."/>
            <person name="Johnson J."/>
            <person name="Nolan M."/>
            <person name="Tritt A."/>
            <person name="Barry K.W."/>
            <person name="Grigoriev I.V."/>
            <person name="Nagy L.G."/>
            <person name="Hibbett D."/>
            <person name="Henrissat B."/>
            <person name="Matheny P.B."/>
            <person name="Labbe J."/>
            <person name="Martin F.M."/>
        </authorList>
    </citation>
    <scope>NUCLEOTIDE SEQUENCE</scope>
    <source>
        <strain evidence="11">BPL690</strain>
    </source>
</reference>
<dbReference type="GO" id="GO:0000462">
    <property type="term" value="P:maturation of SSU-rRNA from tricistronic rRNA transcript (SSU-rRNA, 5.8S rRNA, LSU-rRNA)"/>
    <property type="evidence" value="ECO:0007669"/>
    <property type="project" value="TreeGrafter"/>
</dbReference>
<proteinExistence type="inferred from homology"/>
<keyword evidence="7 9" id="KW-0687">Ribonucleoprotein</keyword>
<dbReference type="AlphaFoldDB" id="A0AAD4MDF1"/>